<keyword evidence="5" id="KW-0677">Repeat</keyword>
<evidence type="ECO:0000256" key="7">
    <source>
        <dbReference type="ARBA" id="ARBA00022989"/>
    </source>
</evidence>
<evidence type="ECO:0000256" key="9">
    <source>
        <dbReference type="PROSITE-ProRule" id="PRU00282"/>
    </source>
</evidence>
<comment type="caution">
    <text evidence="13">The sequence shown here is derived from an EMBL/GenBank/DDBJ whole genome shotgun (WGS) entry which is preliminary data.</text>
</comment>
<gene>
    <name evidence="13" type="ORF">AJ80_02406</name>
</gene>
<evidence type="ECO:0000256" key="3">
    <source>
        <dbReference type="ARBA" id="ARBA00022448"/>
    </source>
</evidence>
<feature type="repeat" description="Solcar" evidence="9">
    <location>
        <begin position="189"/>
        <end position="283"/>
    </location>
</feature>
<evidence type="ECO:0000313" key="14">
    <source>
        <dbReference type="Proteomes" id="UP000224634"/>
    </source>
</evidence>
<dbReference type="InterPro" id="IPR023395">
    <property type="entry name" value="MCP_dom_sf"/>
</dbReference>
<protein>
    <recommendedName>
        <fullName evidence="15">Mitochondrial thiamine pyrophosphate carrier 1</fullName>
    </recommendedName>
</protein>
<feature type="transmembrane region" description="Helical" evidence="12">
    <location>
        <begin position="153"/>
        <end position="172"/>
    </location>
</feature>
<organism evidence="13 14">
    <name type="scientific">Polytolypa hystricis (strain UAMH7299)</name>
    <dbReference type="NCBI Taxonomy" id="1447883"/>
    <lineage>
        <taxon>Eukaryota</taxon>
        <taxon>Fungi</taxon>
        <taxon>Dikarya</taxon>
        <taxon>Ascomycota</taxon>
        <taxon>Pezizomycotina</taxon>
        <taxon>Eurotiomycetes</taxon>
        <taxon>Eurotiomycetidae</taxon>
        <taxon>Onygenales</taxon>
        <taxon>Onygenales incertae sedis</taxon>
        <taxon>Polytolypa</taxon>
    </lineage>
</organism>
<dbReference type="OrthoDB" id="415315at2759"/>
<evidence type="ECO:0000256" key="12">
    <source>
        <dbReference type="SAM" id="Phobius"/>
    </source>
</evidence>
<evidence type="ECO:0000256" key="5">
    <source>
        <dbReference type="ARBA" id="ARBA00022737"/>
    </source>
</evidence>
<feature type="transmembrane region" description="Helical" evidence="12">
    <location>
        <begin position="192"/>
        <end position="210"/>
    </location>
</feature>
<dbReference type="GO" id="GO:0016020">
    <property type="term" value="C:membrane"/>
    <property type="evidence" value="ECO:0007669"/>
    <property type="project" value="UniProtKB-SubCell"/>
</dbReference>
<comment type="subcellular location">
    <subcellularLocation>
        <location evidence="1">Membrane</location>
        <topology evidence="1">Multi-pass membrane protein</topology>
    </subcellularLocation>
</comment>
<name>A0A2B7YR30_POLH7</name>
<keyword evidence="6" id="KW-0496">Mitochondrion</keyword>
<evidence type="ECO:0000256" key="4">
    <source>
        <dbReference type="ARBA" id="ARBA00022692"/>
    </source>
</evidence>
<feature type="compositionally biased region" description="Low complexity" evidence="11">
    <location>
        <begin position="363"/>
        <end position="381"/>
    </location>
</feature>
<keyword evidence="8 9" id="KW-0472">Membrane</keyword>
<dbReference type="AlphaFoldDB" id="A0A2B7YR30"/>
<evidence type="ECO:0000256" key="6">
    <source>
        <dbReference type="ARBA" id="ARBA00022792"/>
    </source>
</evidence>
<evidence type="ECO:0000256" key="11">
    <source>
        <dbReference type="SAM" id="MobiDB-lite"/>
    </source>
</evidence>
<dbReference type="PROSITE" id="PS50920">
    <property type="entry name" value="SOLCAR"/>
    <property type="match status" value="3"/>
</dbReference>
<evidence type="ECO:0000256" key="2">
    <source>
        <dbReference type="ARBA" id="ARBA00006375"/>
    </source>
</evidence>
<dbReference type="FunFam" id="1.50.40.10:FF:000095">
    <property type="entry name" value="Mitochondrial carrier protein"/>
    <property type="match status" value="1"/>
</dbReference>
<dbReference type="Gene3D" id="1.50.40.10">
    <property type="entry name" value="Mitochondrial carrier domain"/>
    <property type="match status" value="2"/>
</dbReference>
<feature type="repeat" description="Solcar" evidence="9">
    <location>
        <begin position="94"/>
        <end position="182"/>
    </location>
</feature>
<evidence type="ECO:0000256" key="1">
    <source>
        <dbReference type="ARBA" id="ARBA00004141"/>
    </source>
</evidence>
<accession>A0A2B7YR30</accession>
<proteinExistence type="inferred from homology"/>
<dbReference type="Pfam" id="PF00153">
    <property type="entry name" value="Mito_carr"/>
    <property type="match status" value="4"/>
</dbReference>
<dbReference type="STRING" id="1447883.A0A2B7YR30"/>
<dbReference type="Proteomes" id="UP000224634">
    <property type="component" value="Unassembled WGS sequence"/>
</dbReference>
<keyword evidence="3 10" id="KW-0813">Transport</keyword>
<dbReference type="SUPFAM" id="SSF103506">
    <property type="entry name" value="Mitochondrial carrier"/>
    <property type="match status" value="1"/>
</dbReference>
<evidence type="ECO:0000256" key="8">
    <source>
        <dbReference type="ARBA" id="ARBA00023136"/>
    </source>
</evidence>
<dbReference type="InterPro" id="IPR018108">
    <property type="entry name" value="MCP_transmembrane"/>
</dbReference>
<dbReference type="EMBL" id="PDNA01000023">
    <property type="protein sequence ID" value="PGH23453.1"/>
    <property type="molecule type" value="Genomic_DNA"/>
</dbReference>
<feature type="repeat" description="Solcar" evidence="9">
    <location>
        <begin position="297"/>
        <end position="438"/>
    </location>
</feature>
<dbReference type="PANTHER" id="PTHR45667">
    <property type="entry name" value="S-ADENOSYLMETHIONINE MITOCHONDRIAL CARRIER PROTEIN"/>
    <property type="match status" value="1"/>
</dbReference>
<evidence type="ECO:0000313" key="13">
    <source>
        <dbReference type="EMBL" id="PGH23453.1"/>
    </source>
</evidence>
<reference evidence="13 14" key="1">
    <citation type="submission" date="2017-10" db="EMBL/GenBank/DDBJ databases">
        <title>Comparative genomics in systemic dimorphic fungi from Ajellomycetaceae.</title>
        <authorList>
            <person name="Munoz J.F."/>
            <person name="Mcewen J.G."/>
            <person name="Clay O.K."/>
            <person name="Cuomo C.A."/>
        </authorList>
    </citation>
    <scope>NUCLEOTIDE SEQUENCE [LARGE SCALE GENOMIC DNA]</scope>
    <source>
        <strain evidence="13 14">UAMH7299</strain>
    </source>
</reference>
<sequence>MSAGSWMSGLFATTATPTTTTTTTTRDSSSATTRSSSSSVAPSSSSPSHAAAVVSVHDDMRGHETEFGVSRKSKRVRVMDRLEQDGEDELADRPPYLHSMIAGGIGGTSGDILMHSLDTVKTRQQGDPHVPPKYTSMSSSYAKIFRQEGFRRGLYSGVTPAFLGSFPGTVIFFGTYEYTKRHMLDAGINPSISYLASGFIADLAASFVYVPSEVLKTRLQLQGQYNNPFFKSGYNYRSTTDAFRTIVRTEGFGALFSGYKATIFRDLPFSALQFAFYEQEQKYAKEWVGSRDIGLPLEILTATSAGGMAGVITCPLDVVKTRIQTQQNPDILPSAKAASSTTTKATPPLQEPSRAHPVAGTASIPRSQSRPISTSSPSTSTVKPGAPVLHTSSVFTGLKLIYRTEGIVGWFRGVGPRFLWTSVQSGTMLVLYQFLLKKMETHSPVDEPSSSAL</sequence>
<evidence type="ECO:0008006" key="15">
    <source>
        <dbReference type="Google" id="ProtNLM"/>
    </source>
</evidence>
<keyword evidence="4 9" id="KW-0812">Transmembrane</keyword>
<feature type="region of interest" description="Disordered" evidence="11">
    <location>
        <begin position="329"/>
        <end position="385"/>
    </location>
</feature>
<evidence type="ECO:0000256" key="10">
    <source>
        <dbReference type="RuleBase" id="RU000488"/>
    </source>
</evidence>
<feature type="compositionally biased region" description="Low complexity" evidence="11">
    <location>
        <begin position="333"/>
        <end position="348"/>
    </location>
</feature>
<comment type="similarity">
    <text evidence="2 10">Belongs to the mitochondrial carrier (TC 2.A.29) family.</text>
</comment>
<keyword evidence="6" id="KW-0999">Mitochondrion inner membrane</keyword>
<feature type="compositionally biased region" description="Low complexity" evidence="11">
    <location>
        <begin position="12"/>
        <end position="52"/>
    </location>
</feature>
<keyword evidence="14" id="KW-1185">Reference proteome</keyword>
<feature type="region of interest" description="Disordered" evidence="11">
    <location>
        <begin position="1"/>
        <end position="52"/>
    </location>
</feature>
<keyword evidence="7 12" id="KW-1133">Transmembrane helix</keyword>